<feature type="domain" description="DUF4440" evidence="1">
    <location>
        <begin position="17"/>
        <end position="117"/>
    </location>
</feature>
<proteinExistence type="predicted"/>
<accession>A0A370FP42</accession>
<dbReference type="InterPro" id="IPR032710">
    <property type="entry name" value="NTF2-like_dom_sf"/>
</dbReference>
<evidence type="ECO:0000259" key="1">
    <source>
        <dbReference type="Pfam" id="PF14534"/>
    </source>
</evidence>
<name>A0A370FP42_9BURK</name>
<dbReference type="EMBL" id="QQAV01000001">
    <property type="protein sequence ID" value="RDI29023.1"/>
    <property type="molecule type" value="Genomic_DNA"/>
</dbReference>
<dbReference type="RefSeq" id="WP_170159310.1">
    <property type="nucleotide sequence ID" value="NZ_QQAV01000001.1"/>
</dbReference>
<gene>
    <name evidence="2" type="ORF">DFR41_101779</name>
</gene>
<evidence type="ECO:0000313" key="3">
    <source>
        <dbReference type="Proteomes" id="UP000255265"/>
    </source>
</evidence>
<dbReference type="SUPFAM" id="SSF54427">
    <property type="entry name" value="NTF2-like"/>
    <property type="match status" value="1"/>
</dbReference>
<protein>
    <recommendedName>
        <fullName evidence="1">DUF4440 domain-containing protein</fullName>
    </recommendedName>
</protein>
<dbReference type="Proteomes" id="UP000255265">
    <property type="component" value="Unassembled WGS sequence"/>
</dbReference>
<dbReference type="Gene3D" id="3.10.450.50">
    <property type="match status" value="1"/>
</dbReference>
<dbReference type="AlphaFoldDB" id="A0A370FP42"/>
<comment type="caution">
    <text evidence="2">The sequence shown here is derived from an EMBL/GenBank/DDBJ whole genome shotgun (WGS) entry which is preliminary data.</text>
</comment>
<dbReference type="InterPro" id="IPR027843">
    <property type="entry name" value="DUF4440"/>
</dbReference>
<evidence type="ECO:0000313" key="2">
    <source>
        <dbReference type="EMBL" id="RDI29023.1"/>
    </source>
</evidence>
<keyword evidence="3" id="KW-1185">Reference proteome</keyword>
<reference evidence="2 3" key="1">
    <citation type="submission" date="2018-07" db="EMBL/GenBank/DDBJ databases">
        <title>Genomic Encyclopedia of Type Strains, Phase IV (KMG-IV): sequencing the most valuable type-strain genomes for metagenomic binning, comparative biology and taxonomic classification.</title>
        <authorList>
            <person name="Goeker M."/>
        </authorList>
    </citation>
    <scope>NUCLEOTIDE SEQUENCE [LARGE SCALE GENOMIC DNA]</scope>
    <source>
        <strain evidence="2 3">DSM 21352</strain>
    </source>
</reference>
<dbReference type="Pfam" id="PF14534">
    <property type="entry name" value="DUF4440"/>
    <property type="match status" value="1"/>
</dbReference>
<organism evidence="2 3">
    <name type="scientific">Pseudacidovorax intermedius</name>
    <dbReference type="NCBI Taxonomy" id="433924"/>
    <lineage>
        <taxon>Bacteria</taxon>
        <taxon>Pseudomonadati</taxon>
        <taxon>Pseudomonadota</taxon>
        <taxon>Betaproteobacteria</taxon>
        <taxon>Burkholderiales</taxon>
        <taxon>Comamonadaceae</taxon>
        <taxon>Pseudacidovorax</taxon>
    </lineage>
</organism>
<sequence length="129" mass="14408">MTPDDPQDLFAHLQLLEVELHHPGVPCDAERLEALLHADFHEVGRSGRPYDRATVVRYLSQVLTPPAVDSCDFRLERLAPDLALLSYRSAQRAADGGPALQTLRVSLWKREGQAWQLRYHQGTPAASAD</sequence>